<keyword evidence="1" id="KW-1133">Transmembrane helix</keyword>
<keyword evidence="1" id="KW-0812">Transmembrane</keyword>
<proteinExistence type="predicted"/>
<evidence type="ECO:0000256" key="1">
    <source>
        <dbReference type="SAM" id="Phobius"/>
    </source>
</evidence>
<dbReference type="AlphaFoldDB" id="A0A2P2P3N3"/>
<reference evidence="2" key="1">
    <citation type="submission" date="2018-02" db="EMBL/GenBank/DDBJ databases">
        <title>Rhizophora mucronata_Transcriptome.</title>
        <authorList>
            <person name="Meera S.P."/>
            <person name="Sreeshan A."/>
            <person name="Augustine A."/>
        </authorList>
    </citation>
    <scope>NUCLEOTIDE SEQUENCE</scope>
    <source>
        <tissue evidence="2">Leaf</tissue>
    </source>
</reference>
<accession>A0A2P2P3N3</accession>
<sequence length="85" mass="9664">MISLNLLQFVVMWSPRIFIILSSQFIFIILLSCMILILCLVPIFLSSLAEQVCFLQDQTILGMPIAILGSCILIFRQIERVCFPA</sequence>
<organism evidence="2">
    <name type="scientific">Rhizophora mucronata</name>
    <name type="common">Asiatic mangrove</name>
    <dbReference type="NCBI Taxonomy" id="61149"/>
    <lineage>
        <taxon>Eukaryota</taxon>
        <taxon>Viridiplantae</taxon>
        <taxon>Streptophyta</taxon>
        <taxon>Embryophyta</taxon>
        <taxon>Tracheophyta</taxon>
        <taxon>Spermatophyta</taxon>
        <taxon>Magnoliopsida</taxon>
        <taxon>eudicotyledons</taxon>
        <taxon>Gunneridae</taxon>
        <taxon>Pentapetalae</taxon>
        <taxon>rosids</taxon>
        <taxon>fabids</taxon>
        <taxon>Malpighiales</taxon>
        <taxon>Rhizophoraceae</taxon>
        <taxon>Rhizophora</taxon>
    </lineage>
</organism>
<keyword evidence="1" id="KW-0472">Membrane</keyword>
<name>A0A2P2P3N3_RHIMU</name>
<feature type="transmembrane region" description="Helical" evidence="1">
    <location>
        <begin position="17"/>
        <end position="48"/>
    </location>
</feature>
<evidence type="ECO:0000313" key="2">
    <source>
        <dbReference type="EMBL" id="MBX49364.1"/>
    </source>
</evidence>
<dbReference type="EMBL" id="GGEC01068880">
    <property type="protein sequence ID" value="MBX49364.1"/>
    <property type="molecule type" value="Transcribed_RNA"/>
</dbReference>
<feature type="transmembrane region" description="Helical" evidence="1">
    <location>
        <begin position="60"/>
        <end position="78"/>
    </location>
</feature>
<protein>
    <submittedName>
        <fullName evidence="2">B2 protein</fullName>
    </submittedName>
</protein>